<dbReference type="InterPro" id="IPR015421">
    <property type="entry name" value="PyrdxlP-dep_Trfase_major"/>
</dbReference>
<dbReference type="InterPro" id="IPR000653">
    <property type="entry name" value="DegT/StrS_aminotransferase"/>
</dbReference>
<dbReference type="STRING" id="990371.SAMN05421813_12749"/>
<dbReference type="Proteomes" id="UP000199226">
    <property type="component" value="Unassembled WGS sequence"/>
</dbReference>
<accession>A0A1G9WXQ1</accession>
<reference evidence="4" key="1">
    <citation type="submission" date="2016-10" db="EMBL/GenBank/DDBJ databases">
        <authorList>
            <person name="Varghese N."/>
            <person name="Submissions S."/>
        </authorList>
    </citation>
    <scope>NUCLEOTIDE SEQUENCE [LARGE SCALE GENOMIC DNA]</scope>
    <source>
        <strain evidence="4">DSM 24536</strain>
    </source>
</reference>
<sequence length="357" mass="40499">MIFEKQSIRGLNMKMIDLAEMIYTGRGSSALYAILNSITVTKKKILLPVNICEIVIPLIQMAGFIPVFYDVNPATGNSDLENIKAKYTGEESVLLAVHNFGAALEIDLISDWAKENVIFLIEDVCNALGATYKNVPAGNWGDAAIYSFGYSKIVELGFGGGLTVRDSGLRQKVIELISTFDLYSALHKEADHDFQSKLRNLRNDPGNQKPEIYRPLYDDYAKFLIYRLDNQNVTLIKDAIVDLDHILLPRYQKAMMYKNGISSSKISHIKEVPGQIFWRYNILVEPQWRDELLKLLIDNTIWASKWYPPVNQLFFEGSESGGYSGADLFSKRVINLFVDERFSIAEVKRTISLINQF</sequence>
<keyword evidence="2" id="KW-0663">Pyridoxal phosphate</keyword>
<dbReference type="EMBL" id="FNHH01000027">
    <property type="protein sequence ID" value="SDM89209.1"/>
    <property type="molecule type" value="Genomic_DNA"/>
</dbReference>
<evidence type="ECO:0000256" key="1">
    <source>
        <dbReference type="ARBA" id="ARBA00037999"/>
    </source>
</evidence>
<organism evidence="3 4">
    <name type="scientific">Daejeonella rubra</name>
    <dbReference type="NCBI Taxonomy" id="990371"/>
    <lineage>
        <taxon>Bacteria</taxon>
        <taxon>Pseudomonadati</taxon>
        <taxon>Bacteroidota</taxon>
        <taxon>Sphingobacteriia</taxon>
        <taxon>Sphingobacteriales</taxon>
        <taxon>Sphingobacteriaceae</taxon>
        <taxon>Daejeonella</taxon>
    </lineage>
</organism>
<dbReference type="AlphaFoldDB" id="A0A1G9WXQ1"/>
<dbReference type="GO" id="GO:0030170">
    <property type="term" value="F:pyridoxal phosphate binding"/>
    <property type="evidence" value="ECO:0007669"/>
    <property type="project" value="TreeGrafter"/>
</dbReference>
<name>A0A1G9WXQ1_9SPHI</name>
<dbReference type="SUPFAM" id="SSF53383">
    <property type="entry name" value="PLP-dependent transferases"/>
    <property type="match status" value="1"/>
</dbReference>
<evidence type="ECO:0000313" key="3">
    <source>
        <dbReference type="EMBL" id="SDM89209.1"/>
    </source>
</evidence>
<protein>
    <submittedName>
        <fullName evidence="3">dTDP-4-amino-4,6-dideoxygalactose transaminase</fullName>
    </submittedName>
</protein>
<dbReference type="PANTHER" id="PTHR30244">
    <property type="entry name" value="TRANSAMINASE"/>
    <property type="match status" value="1"/>
</dbReference>
<keyword evidence="4" id="KW-1185">Reference proteome</keyword>
<evidence type="ECO:0000313" key="4">
    <source>
        <dbReference type="Proteomes" id="UP000199226"/>
    </source>
</evidence>
<gene>
    <name evidence="3" type="ORF">SAMN05421813_12749</name>
</gene>
<comment type="similarity">
    <text evidence="1 2">Belongs to the DegT/DnrJ/EryC1 family.</text>
</comment>
<dbReference type="Gene3D" id="3.40.640.10">
    <property type="entry name" value="Type I PLP-dependent aspartate aminotransferase-like (Major domain)"/>
    <property type="match status" value="1"/>
</dbReference>
<dbReference type="PANTHER" id="PTHR30244:SF34">
    <property type="entry name" value="DTDP-4-AMINO-4,6-DIDEOXYGALACTOSE TRANSAMINASE"/>
    <property type="match status" value="1"/>
</dbReference>
<dbReference type="Gene3D" id="3.90.1150.10">
    <property type="entry name" value="Aspartate Aminotransferase, domain 1"/>
    <property type="match status" value="1"/>
</dbReference>
<dbReference type="Pfam" id="PF01041">
    <property type="entry name" value="DegT_DnrJ_EryC1"/>
    <property type="match status" value="1"/>
</dbReference>
<evidence type="ECO:0000256" key="2">
    <source>
        <dbReference type="RuleBase" id="RU004508"/>
    </source>
</evidence>
<dbReference type="GO" id="GO:0008483">
    <property type="term" value="F:transaminase activity"/>
    <property type="evidence" value="ECO:0007669"/>
    <property type="project" value="TreeGrafter"/>
</dbReference>
<dbReference type="GO" id="GO:0000271">
    <property type="term" value="P:polysaccharide biosynthetic process"/>
    <property type="evidence" value="ECO:0007669"/>
    <property type="project" value="TreeGrafter"/>
</dbReference>
<proteinExistence type="inferred from homology"/>
<dbReference type="InterPro" id="IPR015424">
    <property type="entry name" value="PyrdxlP-dep_Trfase"/>
</dbReference>
<dbReference type="InterPro" id="IPR015422">
    <property type="entry name" value="PyrdxlP-dep_Trfase_small"/>
</dbReference>